<dbReference type="CDD" id="cd00093">
    <property type="entry name" value="HTH_XRE"/>
    <property type="match status" value="1"/>
</dbReference>
<dbReference type="RefSeq" id="WP_202819888.1">
    <property type="nucleotide sequence ID" value="NZ_BDGJ01000002.1"/>
</dbReference>
<dbReference type="InterPro" id="IPR001387">
    <property type="entry name" value="Cro/C1-type_HTH"/>
</dbReference>
<comment type="caution">
    <text evidence="3">The sequence shown here is derived from an EMBL/GenBank/DDBJ whole genome shotgun (WGS) entry which is preliminary data.</text>
</comment>
<dbReference type="InterPro" id="IPR010982">
    <property type="entry name" value="Lambda_DNA-bd_dom_sf"/>
</dbReference>
<reference evidence="4" key="1">
    <citation type="journal article" date="2017" name="Appl. Environ. Microbiol.">
        <title>Genomic analysis of Calderihabitans maritimus KKC1, a thermophilic hydrogenogenic carboxydotrophic bacterium isolated from marine sediment.</title>
        <authorList>
            <person name="Omae K."/>
            <person name="Yoneda Y."/>
            <person name="Fukuyama Y."/>
            <person name="Yoshida T."/>
            <person name="Sako Y."/>
        </authorList>
    </citation>
    <scope>NUCLEOTIDE SEQUENCE [LARGE SCALE GENOMIC DNA]</scope>
    <source>
        <strain evidence="4">KKC1</strain>
    </source>
</reference>
<organism evidence="3 4">
    <name type="scientific">Calderihabitans maritimus</name>
    <dbReference type="NCBI Taxonomy" id="1246530"/>
    <lineage>
        <taxon>Bacteria</taxon>
        <taxon>Bacillati</taxon>
        <taxon>Bacillota</taxon>
        <taxon>Clostridia</taxon>
        <taxon>Neomoorellales</taxon>
        <taxon>Calderihabitantaceae</taxon>
        <taxon>Calderihabitans</taxon>
    </lineage>
</organism>
<evidence type="ECO:0000256" key="1">
    <source>
        <dbReference type="ARBA" id="ARBA00023125"/>
    </source>
</evidence>
<keyword evidence="1" id="KW-0238">DNA-binding</keyword>
<dbReference type="PANTHER" id="PTHR46558">
    <property type="entry name" value="TRACRIPTIONAL REGULATORY PROTEIN-RELATED-RELATED"/>
    <property type="match status" value="1"/>
</dbReference>
<dbReference type="SUPFAM" id="SSF47413">
    <property type="entry name" value="lambda repressor-like DNA-binding domains"/>
    <property type="match status" value="1"/>
</dbReference>
<dbReference type="PANTHER" id="PTHR46558:SF4">
    <property type="entry name" value="DNA-BIDING PHAGE PROTEIN"/>
    <property type="match status" value="1"/>
</dbReference>
<dbReference type="Pfam" id="PF01381">
    <property type="entry name" value="HTH_3"/>
    <property type="match status" value="1"/>
</dbReference>
<sequence length="76" mass="8796">MDEKIIRPVDLKEKRLARRWTQEELARKLGITSLHVSRIEAGRRNISFALALKVARVFGSITVQHEGEVFLIKKNK</sequence>
<dbReference type="GO" id="GO:0003677">
    <property type="term" value="F:DNA binding"/>
    <property type="evidence" value="ECO:0007669"/>
    <property type="project" value="UniProtKB-KW"/>
</dbReference>
<feature type="domain" description="HTH cro/C1-type" evidence="2">
    <location>
        <begin position="11"/>
        <end position="70"/>
    </location>
</feature>
<dbReference type="EMBL" id="BDGJ01000002">
    <property type="protein sequence ID" value="GAW90936.1"/>
    <property type="molecule type" value="Genomic_DNA"/>
</dbReference>
<evidence type="ECO:0000259" key="2">
    <source>
        <dbReference type="PROSITE" id="PS50943"/>
    </source>
</evidence>
<dbReference type="Proteomes" id="UP000197032">
    <property type="component" value="Unassembled WGS sequence"/>
</dbReference>
<accession>A0A1Z5HN39</accession>
<keyword evidence="4" id="KW-1185">Reference proteome</keyword>
<protein>
    <recommendedName>
        <fullName evidence="2">HTH cro/C1-type domain-containing protein</fullName>
    </recommendedName>
</protein>
<name>A0A1Z5HN39_9FIRM</name>
<dbReference type="SMART" id="SM00530">
    <property type="entry name" value="HTH_XRE"/>
    <property type="match status" value="1"/>
</dbReference>
<evidence type="ECO:0000313" key="3">
    <source>
        <dbReference type="EMBL" id="GAW90936.1"/>
    </source>
</evidence>
<proteinExistence type="predicted"/>
<dbReference type="Gene3D" id="1.10.260.40">
    <property type="entry name" value="lambda repressor-like DNA-binding domains"/>
    <property type="match status" value="1"/>
</dbReference>
<dbReference type="PROSITE" id="PS50943">
    <property type="entry name" value="HTH_CROC1"/>
    <property type="match status" value="1"/>
</dbReference>
<gene>
    <name evidence="3" type="ORF">KKC1_00980</name>
</gene>
<dbReference type="AlphaFoldDB" id="A0A1Z5HN39"/>
<evidence type="ECO:0000313" key="4">
    <source>
        <dbReference type="Proteomes" id="UP000197032"/>
    </source>
</evidence>